<proteinExistence type="predicted"/>
<accession>A0ABP1QEX4</accession>
<gene>
    <name evidence="1" type="ORF">ODALV1_LOCUS10537</name>
</gene>
<evidence type="ECO:0000313" key="2">
    <source>
        <dbReference type="Proteomes" id="UP001642540"/>
    </source>
</evidence>
<dbReference type="EMBL" id="CAXLJM020000032">
    <property type="protein sequence ID" value="CAL8100421.1"/>
    <property type="molecule type" value="Genomic_DNA"/>
</dbReference>
<dbReference type="Proteomes" id="UP001642540">
    <property type="component" value="Unassembled WGS sequence"/>
</dbReference>
<reference evidence="1 2" key="1">
    <citation type="submission" date="2024-08" db="EMBL/GenBank/DDBJ databases">
        <authorList>
            <person name="Cucini C."/>
            <person name="Frati F."/>
        </authorList>
    </citation>
    <scope>NUCLEOTIDE SEQUENCE [LARGE SCALE GENOMIC DNA]</scope>
</reference>
<evidence type="ECO:0008006" key="3">
    <source>
        <dbReference type="Google" id="ProtNLM"/>
    </source>
</evidence>
<organism evidence="1 2">
    <name type="scientific">Orchesella dallaii</name>
    <dbReference type="NCBI Taxonomy" id="48710"/>
    <lineage>
        <taxon>Eukaryota</taxon>
        <taxon>Metazoa</taxon>
        <taxon>Ecdysozoa</taxon>
        <taxon>Arthropoda</taxon>
        <taxon>Hexapoda</taxon>
        <taxon>Collembola</taxon>
        <taxon>Entomobryomorpha</taxon>
        <taxon>Entomobryoidea</taxon>
        <taxon>Orchesellidae</taxon>
        <taxon>Orchesellinae</taxon>
        <taxon>Orchesella</taxon>
    </lineage>
</organism>
<name>A0ABP1QEX4_9HEXA</name>
<sequence length="260" mass="31068">MLKVKDYRPEPFSKSMFQEMRDLQALLHLERLHHEIRLPREDNAMRKHFLNIISDIVEIQNSVHDLLPNLHRFQKSIQDQVFSYAQNYISYSKRYKAYRYTALHSGNRNFCTRTFATLLDVALPLPCRKRRKQDEQKIHETLQQFYHINGISFKLYAKQLASRCSGLEKRLSKLRRQIRSLSSYPREGGEMNLIDGLAFQLGVNREQMRRWIHDIEFICRQIRAMRRTISNLPQHACWEVSIKFFVNHLNVNDIKTHLGL</sequence>
<evidence type="ECO:0000313" key="1">
    <source>
        <dbReference type="EMBL" id="CAL8100421.1"/>
    </source>
</evidence>
<protein>
    <recommendedName>
        <fullName evidence="3">CHAD domain-containing protein</fullName>
    </recommendedName>
</protein>
<comment type="caution">
    <text evidence="1">The sequence shown here is derived from an EMBL/GenBank/DDBJ whole genome shotgun (WGS) entry which is preliminary data.</text>
</comment>
<keyword evidence="2" id="KW-1185">Reference proteome</keyword>